<evidence type="ECO:0000256" key="3">
    <source>
        <dbReference type="RuleBase" id="RU000363"/>
    </source>
</evidence>
<sequence>MGTALITGASSGLGREFAWQLAAERNDLVLVARNREALETVAEEIRQVANVKVEVFPADLAKREDAIRVGERVADTARPIGLLVNNAGFGLGQDFATGSLEQEENALAVMVRAVMITCHYAAREFSRRGYGGIINVSSLTALTAQGSYSAHKSWVRTFSEGLAVELAPHGVSVTAVMPGLIHTDFHRRSAVDSTQWPEIAFIPAEKVVNAALEACRRRRVLVTPSLLYKTAAGIARLAPRNLVRKFAGPGLSGRGK</sequence>
<dbReference type="InterPro" id="IPR036291">
    <property type="entry name" value="NAD(P)-bd_dom_sf"/>
</dbReference>
<dbReference type="EMBL" id="FNAU01000008">
    <property type="protein sequence ID" value="SDE41320.1"/>
    <property type="molecule type" value="Genomic_DNA"/>
</dbReference>
<evidence type="ECO:0000256" key="1">
    <source>
        <dbReference type="ARBA" id="ARBA00006484"/>
    </source>
</evidence>
<keyword evidence="6" id="KW-1185">Reference proteome</keyword>
<evidence type="ECO:0000313" key="5">
    <source>
        <dbReference type="EMBL" id="SDE41320.1"/>
    </source>
</evidence>
<dbReference type="PANTHER" id="PTHR44196:SF2">
    <property type="entry name" value="SHORT-CHAIN DEHYDROGENASE-RELATED"/>
    <property type="match status" value="1"/>
</dbReference>
<dbReference type="Gene3D" id="3.40.50.720">
    <property type="entry name" value="NAD(P)-binding Rossmann-like Domain"/>
    <property type="match status" value="1"/>
</dbReference>
<dbReference type="PIRSF" id="PIRSF000126">
    <property type="entry name" value="11-beta-HSD1"/>
    <property type="match status" value="1"/>
</dbReference>
<evidence type="ECO:0000313" key="6">
    <source>
        <dbReference type="Proteomes" id="UP000182744"/>
    </source>
</evidence>
<dbReference type="SUPFAM" id="SSF51735">
    <property type="entry name" value="NAD(P)-binding Rossmann-fold domains"/>
    <property type="match status" value="1"/>
</dbReference>
<proteinExistence type="inferred from homology"/>
<dbReference type="RefSeq" id="WP_074662568.1">
    <property type="nucleotide sequence ID" value="NZ_FNAU01000008.1"/>
</dbReference>
<dbReference type="EMBL" id="JAWNFU010000001">
    <property type="protein sequence ID" value="MDY5152489.1"/>
    <property type="molecule type" value="Genomic_DNA"/>
</dbReference>
<dbReference type="PRINTS" id="PR00081">
    <property type="entry name" value="GDHRDH"/>
</dbReference>
<dbReference type="GO" id="GO:0016491">
    <property type="term" value="F:oxidoreductase activity"/>
    <property type="evidence" value="ECO:0007669"/>
    <property type="project" value="UniProtKB-KW"/>
</dbReference>
<dbReference type="CDD" id="cd05233">
    <property type="entry name" value="SDR_c"/>
    <property type="match status" value="1"/>
</dbReference>
<dbReference type="PRINTS" id="PR00080">
    <property type="entry name" value="SDRFAMILY"/>
</dbReference>
<dbReference type="InterPro" id="IPR002347">
    <property type="entry name" value="SDR_fam"/>
</dbReference>
<gene>
    <name evidence="4" type="ORF">R6G71_00220</name>
    <name evidence="5" type="ORF">SAMN05421878_10858</name>
</gene>
<dbReference type="Proteomes" id="UP001273799">
    <property type="component" value="Unassembled WGS sequence"/>
</dbReference>
<dbReference type="PANTHER" id="PTHR44196">
    <property type="entry name" value="DEHYDROGENASE/REDUCTASE SDR FAMILY MEMBER 7B"/>
    <property type="match status" value="1"/>
</dbReference>
<name>A0A1G7CRC7_9ACTO</name>
<dbReference type="Proteomes" id="UP000182744">
    <property type="component" value="Unassembled WGS sequence"/>
</dbReference>
<comment type="similarity">
    <text evidence="1 3">Belongs to the short-chain dehydrogenases/reductases (SDR) family.</text>
</comment>
<keyword evidence="2" id="KW-0560">Oxidoreductase</keyword>
<reference evidence="6" key="1">
    <citation type="submission" date="2016-10" db="EMBL/GenBank/DDBJ databases">
        <authorList>
            <person name="Varghese N."/>
        </authorList>
    </citation>
    <scope>NUCLEOTIDE SEQUENCE [LARGE SCALE GENOMIC DNA]</scope>
    <source>
        <strain evidence="6">DSM 20639</strain>
    </source>
</reference>
<protein>
    <submittedName>
        <fullName evidence="4">SDR family NAD(P)-dependent oxidoreductase</fullName>
    </submittedName>
</protein>
<dbReference type="GO" id="GO:0016020">
    <property type="term" value="C:membrane"/>
    <property type="evidence" value="ECO:0007669"/>
    <property type="project" value="TreeGrafter"/>
</dbReference>
<organism evidence="5 6">
    <name type="scientific">Actinobaculum suis</name>
    <dbReference type="NCBI Taxonomy" id="1657"/>
    <lineage>
        <taxon>Bacteria</taxon>
        <taxon>Bacillati</taxon>
        <taxon>Actinomycetota</taxon>
        <taxon>Actinomycetes</taxon>
        <taxon>Actinomycetales</taxon>
        <taxon>Actinomycetaceae</taxon>
        <taxon>Actinobaculum</taxon>
    </lineage>
</organism>
<evidence type="ECO:0000256" key="2">
    <source>
        <dbReference type="ARBA" id="ARBA00023002"/>
    </source>
</evidence>
<reference evidence="4" key="3">
    <citation type="submission" date="2023-10" db="EMBL/GenBank/DDBJ databases">
        <title>Whole Genome based description of the genera Actinobaculum and Actinotignum reveals a complex phylogenetic relationship within the species included in the genus Actinotignum.</title>
        <authorList>
            <person name="Jensen C.S."/>
            <person name="Dargis R."/>
            <person name="Kemp M."/>
            <person name="Christensen J.J."/>
        </authorList>
    </citation>
    <scope>NUCLEOTIDE SEQUENCE</scope>
    <source>
        <strain evidence="4">Actinobaculum_suis_CCUG19206T</strain>
    </source>
</reference>
<accession>A0A1G7CRC7</accession>
<dbReference type="AlphaFoldDB" id="A0A1G7CRC7"/>
<evidence type="ECO:0000313" key="4">
    <source>
        <dbReference type="EMBL" id="MDY5152489.1"/>
    </source>
</evidence>
<reference evidence="5" key="2">
    <citation type="submission" date="2016-10" db="EMBL/GenBank/DDBJ databases">
        <authorList>
            <person name="de Groot N.N."/>
        </authorList>
    </citation>
    <scope>NUCLEOTIDE SEQUENCE [LARGE SCALE GENOMIC DNA]</scope>
    <source>
        <strain evidence="5">DSM 20639</strain>
    </source>
</reference>
<dbReference type="Pfam" id="PF00106">
    <property type="entry name" value="adh_short"/>
    <property type="match status" value="1"/>
</dbReference>